<gene>
    <name evidence="3" type="ORF">DWB68_06395</name>
</gene>
<evidence type="ECO:0000313" key="3">
    <source>
        <dbReference type="EMBL" id="RII42575.1"/>
    </source>
</evidence>
<feature type="domain" description="J" evidence="2">
    <location>
        <begin position="4"/>
        <end position="65"/>
    </location>
</feature>
<dbReference type="PRINTS" id="PR00625">
    <property type="entry name" value="JDOMAIN"/>
</dbReference>
<organism evidence="3 4">
    <name type="scientific">Galactobacter valiniphilus</name>
    <dbReference type="NCBI Taxonomy" id="2676122"/>
    <lineage>
        <taxon>Bacteria</taxon>
        <taxon>Bacillati</taxon>
        <taxon>Actinomycetota</taxon>
        <taxon>Actinomycetes</taxon>
        <taxon>Micrococcales</taxon>
        <taxon>Micrococcaceae</taxon>
        <taxon>Galactobacter</taxon>
    </lineage>
</organism>
<dbReference type="InterPro" id="IPR036869">
    <property type="entry name" value="J_dom_sf"/>
</dbReference>
<dbReference type="PANTHER" id="PTHR44825:SF1">
    <property type="entry name" value="DNAJ HOMOLOG SUBFAMILY C MEMBER 4"/>
    <property type="match status" value="1"/>
</dbReference>
<dbReference type="AlphaFoldDB" id="A0A399JAG9"/>
<protein>
    <submittedName>
        <fullName evidence="3">J domain-containing protein</fullName>
    </submittedName>
</protein>
<dbReference type="Proteomes" id="UP000265419">
    <property type="component" value="Unassembled WGS sequence"/>
</dbReference>
<dbReference type="InterPro" id="IPR052763">
    <property type="entry name" value="DnaJ_C4"/>
</dbReference>
<dbReference type="SUPFAM" id="SSF46565">
    <property type="entry name" value="Chaperone J-domain"/>
    <property type="match status" value="1"/>
</dbReference>
<comment type="caution">
    <text evidence="3">The sequence shown here is derived from an EMBL/GenBank/DDBJ whole genome shotgun (WGS) entry which is preliminary data.</text>
</comment>
<proteinExistence type="predicted"/>
<feature type="compositionally biased region" description="Low complexity" evidence="1">
    <location>
        <begin position="72"/>
        <end position="89"/>
    </location>
</feature>
<reference evidence="3 4" key="1">
    <citation type="submission" date="2018-07" db="EMBL/GenBank/DDBJ databases">
        <title>Arthrobacter sp. nov., isolated from raw cow's milk with high bacterial count.</title>
        <authorList>
            <person name="Hahne J."/>
            <person name="Isele D."/>
            <person name="Lipski A."/>
        </authorList>
    </citation>
    <scope>NUCLEOTIDE SEQUENCE [LARGE SCALE GENOMIC DNA]</scope>
    <source>
        <strain evidence="3 4">JZ R-35</strain>
    </source>
</reference>
<dbReference type="PROSITE" id="PS50076">
    <property type="entry name" value="DNAJ_2"/>
    <property type="match status" value="1"/>
</dbReference>
<dbReference type="CDD" id="cd06257">
    <property type="entry name" value="DnaJ"/>
    <property type="match status" value="1"/>
</dbReference>
<name>A0A399JAG9_9MICC</name>
<dbReference type="Pfam" id="PF00226">
    <property type="entry name" value="DnaJ"/>
    <property type="match status" value="1"/>
</dbReference>
<dbReference type="EMBL" id="QQXK01000010">
    <property type="protein sequence ID" value="RII42575.1"/>
    <property type="molecule type" value="Genomic_DNA"/>
</dbReference>
<sequence>MEEDYYVVLGVDPGAEAARIRRAFRKLSREHHPDLGGDRLSYERITVAYAVLADDARRRAYDSLRSTGRHVAGAPAPAGEAGTRGAAAPSSAPRNGAGAKRAPKPVRVIGEGPGSAAQASVPLHGAVPKRGLLDRTRDARTAALRELLRLVSRELPATRAVLGVDLPGAGRHDAVLLAGGRAVVVDVMPTPDTAHAWDGRTLRVGGKVATLPNVTGAAGALERAAGGTRAEGLVLLVTAPPDGFRPVVDRVGPVHAPDGPANLVRAAERVTTFLAGGNQHDAVDLGVLARVLALATHR</sequence>
<dbReference type="Gene3D" id="1.10.287.110">
    <property type="entry name" value="DnaJ domain"/>
    <property type="match status" value="1"/>
</dbReference>
<accession>A0A399JAG9</accession>
<evidence type="ECO:0000259" key="2">
    <source>
        <dbReference type="PROSITE" id="PS50076"/>
    </source>
</evidence>
<dbReference type="PANTHER" id="PTHR44825">
    <property type="match status" value="1"/>
</dbReference>
<dbReference type="SMART" id="SM00271">
    <property type="entry name" value="DnaJ"/>
    <property type="match status" value="1"/>
</dbReference>
<evidence type="ECO:0000313" key="4">
    <source>
        <dbReference type="Proteomes" id="UP000265419"/>
    </source>
</evidence>
<dbReference type="PROSITE" id="PS00636">
    <property type="entry name" value="DNAJ_1"/>
    <property type="match status" value="1"/>
</dbReference>
<evidence type="ECO:0000256" key="1">
    <source>
        <dbReference type="SAM" id="MobiDB-lite"/>
    </source>
</evidence>
<dbReference type="InterPro" id="IPR001623">
    <property type="entry name" value="DnaJ_domain"/>
</dbReference>
<dbReference type="InterPro" id="IPR018253">
    <property type="entry name" value="DnaJ_domain_CS"/>
</dbReference>
<keyword evidence="4" id="KW-1185">Reference proteome</keyword>
<feature type="region of interest" description="Disordered" evidence="1">
    <location>
        <begin position="68"/>
        <end position="123"/>
    </location>
</feature>